<protein>
    <submittedName>
        <fullName evidence="8">Uncharacterized protein</fullName>
    </submittedName>
</protein>
<dbReference type="SUPFAM" id="SSF141322">
    <property type="entry name" value="NfeD domain-like"/>
    <property type="match status" value="1"/>
</dbReference>
<keyword evidence="3 5" id="KW-1133">Transmembrane helix</keyword>
<feature type="transmembrane region" description="Helical" evidence="5">
    <location>
        <begin position="6"/>
        <end position="24"/>
    </location>
</feature>
<dbReference type="InterPro" id="IPR056739">
    <property type="entry name" value="NfeD_membrane"/>
</dbReference>
<evidence type="ECO:0000256" key="3">
    <source>
        <dbReference type="ARBA" id="ARBA00022989"/>
    </source>
</evidence>
<dbReference type="GO" id="GO:0005886">
    <property type="term" value="C:plasma membrane"/>
    <property type="evidence" value="ECO:0007669"/>
    <property type="project" value="TreeGrafter"/>
</dbReference>
<proteinExistence type="predicted"/>
<dbReference type="EMBL" id="CP013118">
    <property type="protein sequence ID" value="ALO14347.1"/>
    <property type="molecule type" value="Genomic_DNA"/>
</dbReference>
<keyword evidence="4 5" id="KW-0472">Membrane</keyword>
<dbReference type="Pfam" id="PF01957">
    <property type="entry name" value="NfeD"/>
    <property type="match status" value="1"/>
</dbReference>
<feature type="domain" description="NfeD integral membrane" evidence="7">
    <location>
        <begin position="2"/>
        <end position="73"/>
    </location>
</feature>
<sequence length="158" mass="17519">MGTTFAVIMLIVIGVILLLLEFLVIPGTTIAAIGGVLFIGAGIYLSYETFGSETGNYVLLGAIVFLFLSVFWALRWGTWRKFMLNENVDGVVSQTESEDEVKVGDEGICISRLNPMGRVRVNGKSYEARSYEAYVNERTRIKVVKVESNKLIVKQLNS</sequence>
<evidence type="ECO:0000256" key="4">
    <source>
        <dbReference type="ARBA" id="ARBA00023136"/>
    </source>
</evidence>
<dbReference type="Pfam" id="PF24961">
    <property type="entry name" value="NfeD_membrane"/>
    <property type="match status" value="1"/>
</dbReference>
<reference evidence="8 9" key="1">
    <citation type="submission" date="2015-11" db="EMBL/GenBank/DDBJ databases">
        <title>Description and complete genome sequence of a novel strain predominating in hypersaline microbial mats and representing a new family of the Bacteriodetes phylum.</title>
        <authorList>
            <person name="Spring S."/>
            <person name="Bunk B."/>
            <person name="Sproer C."/>
            <person name="Klenk H.-P."/>
        </authorList>
    </citation>
    <scope>NUCLEOTIDE SEQUENCE [LARGE SCALE GENOMIC DNA]</scope>
    <source>
        <strain evidence="8 9">L21-Spi-D4</strain>
    </source>
</reference>
<evidence type="ECO:0000313" key="9">
    <source>
        <dbReference type="Proteomes" id="UP000064893"/>
    </source>
</evidence>
<evidence type="ECO:0000256" key="1">
    <source>
        <dbReference type="ARBA" id="ARBA00004141"/>
    </source>
</evidence>
<evidence type="ECO:0000313" key="8">
    <source>
        <dbReference type="EMBL" id="ALO14347.1"/>
    </source>
</evidence>
<evidence type="ECO:0000259" key="7">
    <source>
        <dbReference type="Pfam" id="PF24961"/>
    </source>
</evidence>
<gene>
    <name evidence="8" type="ORF">L21SP5_00675</name>
</gene>
<feature type="domain" description="NfeD-like C-terminal" evidence="6">
    <location>
        <begin position="103"/>
        <end position="154"/>
    </location>
</feature>
<evidence type="ECO:0000256" key="5">
    <source>
        <dbReference type="SAM" id="Phobius"/>
    </source>
</evidence>
<dbReference type="InterPro" id="IPR012340">
    <property type="entry name" value="NA-bd_OB-fold"/>
</dbReference>
<comment type="subcellular location">
    <subcellularLocation>
        <location evidence="1">Membrane</location>
        <topology evidence="1">Multi-pass membrane protein</topology>
    </subcellularLocation>
</comment>
<dbReference type="KEGG" id="blq:L21SP5_00675"/>
<dbReference type="Proteomes" id="UP000064893">
    <property type="component" value="Chromosome"/>
</dbReference>
<keyword evidence="9" id="KW-1185">Reference proteome</keyword>
<dbReference type="PANTHER" id="PTHR33507">
    <property type="entry name" value="INNER MEMBRANE PROTEIN YBBJ"/>
    <property type="match status" value="1"/>
</dbReference>
<dbReference type="InterPro" id="IPR052165">
    <property type="entry name" value="Membrane_assoc_protease"/>
</dbReference>
<keyword evidence="2 5" id="KW-0812">Transmembrane</keyword>
<dbReference type="PANTHER" id="PTHR33507:SF3">
    <property type="entry name" value="INNER MEMBRANE PROTEIN YBBJ"/>
    <property type="match status" value="1"/>
</dbReference>
<accession>A0A0S2HWA9</accession>
<dbReference type="Gene3D" id="2.40.50.140">
    <property type="entry name" value="Nucleic acid-binding proteins"/>
    <property type="match status" value="1"/>
</dbReference>
<dbReference type="STRING" id="1307839.L21SP5_00675"/>
<dbReference type="OrthoDB" id="1120520at2"/>
<name>A0A0S2HWA9_9BACT</name>
<evidence type="ECO:0000256" key="2">
    <source>
        <dbReference type="ARBA" id="ARBA00022692"/>
    </source>
</evidence>
<feature type="transmembrane region" description="Helical" evidence="5">
    <location>
        <begin position="31"/>
        <end position="50"/>
    </location>
</feature>
<dbReference type="InterPro" id="IPR002810">
    <property type="entry name" value="NfeD-like_C"/>
</dbReference>
<evidence type="ECO:0000259" key="6">
    <source>
        <dbReference type="Pfam" id="PF01957"/>
    </source>
</evidence>
<dbReference type="AlphaFoldDB" id="A0A0S2HWA9"/>
<feature type="transmembrane region" description="Helical" evidence="5">
    <location>
        <begin position="56"/>
        <end position="74"/>
    </location>
</feature>
<dbReference type="RefSeq" id="WP_057951902.1">
    <property type="nucleotide sequence ID" value="NZ_CP013118.1"/>
</dbReference>
<organism evidence="8 9">
    <name type="scientific">Salinivirga cyanobacteriivorans</name>
    <dbReference type="NCBI Taxonomy" id="1307839"/>
    <lineage>
        <taxon>Bacteria</taxon>
        <taxon>Pseudomonadati</taxon>
        <taxon>Bacteroidota</taxon>
        <taxon>Bacteroidia</taxon>
        <taxon>Bacteroidales</taxon>
        <taxon>Salinivirgaceae</taxon>
        <taxon>Salinivirga</taxon>
    </lineage>
</organism>